<reference evidence="1" key="1">
    <citation type="submission" date="2019-03" db="EMBL/GenBank/DDBJ databases">
        <authorList>
            <consortium name="Pathogen Informatics"/>
        </authorList>
    </citation>
    <scope>NUCLEOTIDE SEQUENCE</scope>
    <source>
        <strain evidence="1">5012STDY7626359</strain>
    </source>
</reference>
<evidence type="ECO:0000313" key="1">
    <source>
        <dbReference type="EMBL" id="VGM38629.1"/>
    </source>
</evidence>
<dbReference type="AlphaFoldDB" id="A0A486UIK8"/>
<dbReference type="RefSeq" id="WP_289570962.1">
    <property type="nucleotide sequence ID" value="NZ_JAUCQL010000004.1"/>
</dbReference>
<name>A0A486UIK8_KLEPN</name>
<proteinExistence type="predicted"/>
<protein>
    <submittedName>
        <fullName evidence="1">Uncharacterized protein</fullName>
    </submittedName>
</protein>
<sequence length="88" mass="9472">MSFTVSKKIRKCGYYPDLGIQEPAEDITVDVTYEVTGIKSLYGQLGIATYSMSTPGCSVAGERDFEFGWAGNGNPLEAAEAALKNDLL</sequence>
<dbReference type="EMBL" id="CAAHDF010000004">
    <property type="protein sequence ID" value="VGM38629.1"/>
    <property type="molecule type" value="Genomic_DNA"/>
</dbReference>
<accession>A0A486UIK8</accession>
<gene>
    <name evidence="1" type="ORF">SAMEA4873560_02521</name>
</gene>
<organism evidence="1">
    <name type="scientific">Klebsiella pneumoniae</name>
    <dbReference type="NCBI Taxonomy" id="573"/>
    <lineage>
        <taxon>Bacteria</taxon>
        <taxon>Pseudomonadati</taxon>
        <taxon>Pseudomonadota</taxon>
        <taxon>Gammaproteobacteria</taxon>
        <taxon>Enterobacterales</taxon>
        <taxon>Enterobacteriaceae</taxon>
        <taxon>Klebsiella/Raoultella group</taxon>
        <taxon>Klebsiella</taxon>
        <taxon>Klebsiella pneumoniae complex</taxon>
    </lineage>
</organism>